<dbReference type="GO" id="GO:0003677">
    <property type="term" value="F:DNA binding"/>
    <property type="evidence" value="ECO:0007669"/>
    <property type="project" value="InterPro"/>
</dbReference>
<accession>A0A542ECU0</accession>
<proteinExistence type="predicted"/>
<dbReference type="GO" id="GO:0045892">
    <property type="term" value="P:negative regulation of DNA-templated transcription"/>
    <property type="evidence" value="ECO:0007669"/>
    <property type="project" value="InterPro"/>
</dbReference>
<dbReference type="OrthoDB" id="9805171at2"/>
<organism evidence="1 2">
    <name type="scientific">Yimella lutea</name>
    <dbReference type="NCBI Taxonomy" id="587872"/>
    <lineage>
        <taxon>Bacteria</taxon>
        <taxon>Bacillati</taxon>
        <taxon>Actinomycetota</taxon>
        <taxon>Actinomycetes</taxon>
        <taxon>Micrococcales</taxon>
        <taxon>Dermacoccaceae</taxon>
        <taxon>Yimella</taxon>
    </lineage>
</organism>
<dbReference type="NCBIfam" id="NF033727">
    <property type="entry name" value="chaperon_ArsD"/>
    <property type="match status" value="1"/>
</dbReference>
<evidence type="ECO:0000313" key="1">
    <source>
        <dbReference type="EMBL" id="TQJ13151.1"/>
    </source>
</evidence>
<dbReference type="EMBL" id="VFMO01000001">
    <property type="protein sequence ID" value="TQJ13151.1"/>
    <property type="molecule type" value="Genomic_DNA"/>
</dbReference>
<dbReference type="InterPro" id="IPR010712">
    <property type="entry name" value="Arsenical-R_ArsD"/>
</dbReference>
<evidence type="ECO:0000313" key="2">
    <source>
        <dbReference type="Proteomes" id="UP000320806"/>
    </source>
</evidence>
<sequence length="137" mass="14255">MSESRPSILGPAVRVFEPALCCNTGVCGPELDEELVRFTADLDHLQHQGADIERHNLGNDPSAFAANQVVADFLRVAGSAGLPLTTVDGVTVRYPDRDELSRFTGITAPAGLPAGVTDVGLSSTAKACGPDAESDCC</sequence>
<dbReference type="Gene3D" id="3.40.30.10">
    <property type="entry name" value="Glutaredoxin"/>
    <property type="match status" value="1"/>
</dbReference>
<reference evidence="1 2" key="1">
    <citation type="submission" date="2019-06" db="EMBL/GenBank/DDBJ databases">
        <title>Sequencing the genomes of 1000 actinobacteria strains.</title>
        <authorList>
            <person name="Klenk H.-P."/>
        </authorList>
    </citation>
    <scope>NUCLEOTIDE SEQUENCE [LARGE SCALE GENOMIC DNA]</scope>
    <source>
        <strain evidence="1 2">DSM 19828</strain>
    </source>
</reference>
<comment type="caution">
    <text evidence="1">The sequence shown here is derived from an EMBL/GenBank/DDBJ whole genome shotgun (WGS) entry which is preliminary data.</text>
</comment>
<dbReference type="Pfam" id="PF06953">
    <property type="entry name" value="ArsD"/>
    <property type="match status" value="1"/>
</dbReference>
<gene>
    <name evidence="1" type="ORF">FB459_0549</name>
</gene>
<keyword evidence="2" id="KW-1185">Reference proteome</keyword>
<protein>
    <submittedName>
        <fullName evidence="1">Arsenical resistance operon trans-acting repressor ArsD</fullName>
    </submittedName>
</protein>
<dbReference type="Proteomes" id="UP000320806">
    <property type="component" value="Unassembled WGS sequence"/>
</dbReference>
<dbReference type="AlphaFoldDB" id="A0A542ECU0"/>
<name>A0A542ECU0_9MICO</name>
<dbReference type="RefSeq" id="WP_141927369.1">
    <property type="nucleotide sequence ID" value="NZ_BAABCI010000015.1"/>
</dbReference>
<dbReference type="GO" id="GO:0046685">
    <property type="term" value="P:response to arsenic-containing substance"/>
    <property type="evidence" value="ECO:0007669"/>
    <property type="project" value="InterPro"/>
</dbReference>